<protein>
    <submittedName>
        <fullName evidence="1">Uncharacterized protein</fullName>
    </submittedName>
</protein>
<comment type="caution">
    <text evidence="1">The sequence shown here is derived from an EMBL/GenBank/DDBJ whole genome shotgun (WGS) entry which is preliminary data.</text>
</comment>
<evidence type="ECO:0000313" key="1">
    <source>
        <dbReference type="EMBL" id="RRR18426.1"/>
    </source>
</evidence>
<dbReference type="AlphaFoldDB" id="A0A3R8RPC4"/>
<dbReference type="RefSeq" id="WP_126986871.1">
    <property type="nucleotide sequence ID" value="NZ_ML133855.1"/>
</dbReference>
<evidence type="ECO:0000313" key="2">
    <source>
        <dbReference type="Proteomes" id="UP000274327"/>
    </source>
</evidence>
<reference evidence="1 2" key="1">
    <citation type="submission" date="2018-07" db="EMBL/GenBank/DDBJ databases">
        <title>Brachybacteriurn paraconglorneratum KCTC 9916.</title>
        <authorList>
            <person name="Li Y."/>
        </authorList>
    </citation>
    <scope>NUCLEOTIDE SEQUENCE [LARGE SCALE GENOMIC DNA]</scope>
    <source>
        <strain evidence="1 2">KCTC 9916</strain>
    </source>
</reference>
<gene>
    <name evidence="1" type="ORF">DS079_09465</name>
</gene>
<organism evidence="1 2">
    <name type="scientific">Brachybacterium paraconglomeratum</name>
    <dbReference type="NCBI Taxonomy" id="173362"/>
    <lineage>
        <taxon>Bacteria</taxon>
        <taxon>Bacillati</taxon>
        <taxon>Actinomycetota</taxon>
        <taxon>Actinomycetes</taxon>
        <taxon>Micrococcales</taxon>
        <taxon>Dermabacteraceae</taxon>
        <taxon>Brachybacterium</taxon>
    </lineage>
</organism>
<accession>A0A3R8RPC4</accession>
<sequence>MSNIELTDVDGDALTIYIRDESTWITCTSGAEEVTVGPFPTHVVRSVVDRGFEVEGGTLSALVRRTSQAGTRLTDEMRERAWEVFARESGLPGEADPAAREALDRALEAALAPPVRTPAAEALVGDLRRAAVTITDVEGLADHLVASGYRKGAAS</sequence>
<dbReference type="EMBL" id="QOCI01000007">
    <property type="protein sequence ID" value="RRR18426.1"/>
    <property type="molecule type" value="Genomic_DNA"/>
</dbReference>
<proteinExistence type="predicted"/>
<dbReference type="Proteomes" id="UP000274327">
    <property type="component" value="Unassembled WGS sequence"/>
</dbReference>
<keyword evidence="2" id="KW-1185">Reference proteome</keyword>
<name>A0A3R8RPC4_9MICO</name>
<dbReference type="GeneID" id="78121247"/>